<sequence length="309" mass="32951">MLFYRTVTVLAMTTLFLLLTAAAGTEFLSTLASTLPTYKTWSSIGCQRDSIHGRVLKHLITLSNTTVEACLDACLVDDYALAGLEDGHECYCGNAILYDYPQPPTCTFPCAGNSSELCGGPESLTLYQNADMPFTVGNASLLSTYGLWGFWGCVEESGRLLANGPKVPIPTEEMSVERCTDGCAAASFHTAGLERGQVWYDHCGNITTPWPSGWESTSLVECNLPCLGNATEFCGGTLDGGRFVAYSMLPEFAPAAGSHLSNGGTHLLPHDIEKCISACDTAPGYNVSAGLLSGDECCNYYSALYAVID</sequence>
<comment type="caution">
    <text evidence="4">The sequence shown here is derived from an EMBL/GenBank/DDBJ whole genome shotgun (WGS) entry which is preliminary data.</text>
</comment>
<dbReference type="AlphaFoldDB" id="A0AAD7GCR3"/>
<keyword evidence="1" id="KW-0677">Repeat</keyword>
<evidence type="ECO:0000259" key="3">
    <source>
        <dbReference type="PROSITE" id="PS51212"/>
    </source>
</evidence>
<dbReference type="EMBL" id="JARKIE010000080">
    <property type="protein sequence ID" value="KAJ7688306.1"/>
    <property type="molecule type" value="Genomic_DNA"/>
</dbReference>
<evidence type="ECO:0000256" key="1">
    <source>
        <dbReference type="ARBA" id="ARBA00022737"/>
    </source>
</evidence>
<feature type="domain" description="WSC" evidence="3">
    <location>
        <begin position="147"/>
        <end position="249"/>
    </location>
</feature>
<accession>A0AAD7GCR3</accession>
<dbReference type="InterPro" id="IPR051589">
    <property type="entry name" value="Sialate-O-sulfotransferase"/>
</dbReference>
<feature type="signal peptide" evidence="2">
    <location>
        <begin position="1"/>
        <end position="24"/>
    </location>
</feature>
<gene>
    <name evidence="4" type="ORF">B0H17DRAFT_1069009</name>
</gene>
<dbReference type="PANTHER" id="PTHR45964">
    <property type="entry name" value="WSCD FAMILY MEMBER CG9164"/>
    <property type="match status" value="1"/>
</dbReference>
<evidence type="ECO:0000256" key="2">
    <source>
        <dbReference type="SAM" id="SignalP"/>
    </source>
</evidence>
<evidence type="ECO:0000313" key="4">
    <source>
        <dbReference type="EMBL" id="KAJ7688306.1"/>
    </source>
</evidence>
<dbReference type="SMART" id="SM00321">
    <property type="entry name" value="WSC"/>
    <property type="match status" value="2"/>
</dbReference>
<dbReference type="Proteomes" id="UP001221757">
    <property type="component" value="Unassembled WGS sequence"/>
</dbReference>
<dbReference type="PROSITE" id="PS51212">
    <property type="entry name" value="WSC"/>
    <property type="match status" value="2"/>
</dbReference>
<protein>
    <recommendedName>
        <fullName evidence="3">WSC domain-containing protein</fullName>
    </recommendedName>
</protein>
<dbReference type="Pfam" id="PF01822">
    <property type="entry name" value="WSC"/>
    <property type="match status" value="2"/>
</dbReference>
<proteinExistence type="predicted"/>
<dbReference type="PANTHER" id="PTHR45964:SF5">
    <property type="entry name" value="WSCD FAMILY MEMBER CG9164"/>
    <property type="match status" value="1"/>
</dbReference>
<feature type="chain" id="PRO_5042146161" description="WSC domain-containing protein" evidence="2">
    <location>
        <begin position="25"/>
        <end position="309"/>
    </location>
</feature>
<keyword evidence="5" id="KW-1185">Reference proteome</keyword>
<organism evidence="4 5">
    <name type="scientific">Mycena rosella</name>
    <name type="common">Pink bonnet</name>
    <name type="synonym">Agaricus rosellus</name>
    <dbReference type="NCBI Taxonomy" id="1033263"/>
    <lineage>
        <taxon>Eukaryota</taxon>
        <taxon>Fungi</taxon>
        <taxon>Dikarya</taxon>
        <taxon>Basidiomycota</taxon>
        <taxon>Agaricomycotina</taxon>
        <taxon>Agaricomycetes</taxon>
        <taxon>Agaricomycetidae</taxon>
        <taxon>Agaricales</taxon>
        <taxon>Marasmiineae</taxon>
        <taxon>Mycenaceae</taxon>
        <taxon>Mycena</taxon>
    </lineage>
</organism>
<feature type="domain" description="WSC" evidence="3">
    <location>
        <begin position="40"/>
        <end position="130"/>
    </location>
</feature>
<reference evidence="4" key="1">
    <citation type="submission" date="2023-03" db="EMBL/GenBank/DDBJ databases">
        <title>Massive genome expansion in bonnet fungi (Mycena s.s.) driven by repeated elements and novel gene families across ecological guilds.</title>
        <authorList>
            <consortium name="Lawrence Berkeley National Laboratory"/>
            <person name="Harder C.B."/>
            <person name="Miyauchi S."/>
            <person name="Viragh M."/>
            <person name="Kuo A."/>
            <person name="Thoen E."/>
            <person name="Andreopoulos B."/>
            <person name="Lu D."/>
            <person name="Skrede I."/>
            <person name="Drula E."/>
            <person name="Henrissat B."/>
            <person name="Morin E."/>
            <person name="Kohler A."/>
            <person name="Barry K."/>
            <person name="LaButti K."/>
            <person name="Morin E."/>
            <person name="Salamov A."/>
            <person name="Lipzen A."/>
            <person name="Mereny Z."/>
            <person name="Hegedus B."/>
            <person name="Baldrian P."/>
            <person name="Stursova M."/>
            <person name="Weitz H."/>
            <person name="Taylor A."/>
            <person name="Grigoriev I.V."/>
            <person name="Nagy L.G."/>
            <person name="Martin F."/>
            <person name="Kauserud H."/>
        </authorList>
    </citation>
    <scope>NUCLEOTIDE SEQUENCE</scope>
    <source>
        <strain evidence="4">CBHHK067</strain>
    </source>
</reference>
<keyword evidence="2" id="KW-0732">Signal</keyword>
<name>A0AAD7GCR3_MYCRO</name>
<dbReference type="InterPro" id="IPR002889">
    <property type="entry name" value="WSC_carb-bd"/>
</dbReference>
<evidence type="ECO:0000313" key="5">
    <source>
        <dbReference type="Proteomes" id="UP001221757"/>
    </source>
</evidence>